<evidence type="ECO:0000313" key="3">
    <source>
        <dbReference type="Proteomes" id="UP000321058"/>
    </source>
</evidence>
<accession>A0A512N1J4</accession>
<feature type="chain" id="PRO_5021817691" description="Lipoprotein" evidence="1">
    <location>
        <begin position="23"/>
        <end position="120"/>
    </location>
</feature>
<reference evidence="2 3" key="1">
    <citation type="submission" date="2019-07" db="EMBL/GenBank/DDBJ databases">
        <title>Whole genome shotgun sequence of Reyranella soli NBRC 108950.</title>
        <authorList>
            <person name="Hosoyama A."/>
            <person name="Uohara A."/>
            <person name="Ohji S."/>
            <person name="Ichikawa N."/>
        </authorList>
    </citation>
    <scope>NUCLEOTIDE SEQUENCE [LARGE SCALE GENOMIC DNA]</scope>
    <source>
        <strain evidence="2 3">NBRC 108950</strain>
    </source>
</reference>
<feature type="signal peptide" evidence="1">
    <location>
        <begin position="1"/>
        <end position="22"/>
    </location>
</feature>
<name>A0A512N1J4_9HYPH</name>
<dbReference type="OrthoDB" id="7376095at2"/>
<dbReference type="RefSeq" id="WP_147144920.1">
    <property type="nucleotide sequence ID" value="NZ_BKAJ01000003.1"/>
</dbReference>
<keyword evidence="3" id="KW-1185">Reference proteome</keyword>
<evidence type="ECO:0000313" key="2">
    <source>
        <dbReference type="EMBL" id="GEP52855.1"/>
    </source>
</evidence>
<dbReference type="PROSITE" id="PS51257">
    <property type="entry name" value="PROKAR_LIPOPROTEIN"/>
    <property type="match status" value="1"/>
</dbReference>
<dbReference type="AlphaFoldDB" id="A0A512N1J4"/>
<evidence type="ECO:0000256" key="1">
    <source>
        <dbReference type="SAM" id="SignalP"/>
    </source>
</evidence>
<evidence type="ECO:0008006" key="4">
    <source>
        <dbReference type="Google" id="ProtNLM"/>
    </source>
</evidence>
<dbReference type="EMBL" id="BKAJ01000003">
    <property type="protein sequence ID" value="GEP52855.1"/>
    <property type="molecule type" value="Genomic_DNA"/>
</dbReference>
<dbReference type="Proteomes" id="UP000321058">
    <property type="component" value="Unassembled WGS sequence"/>
</dbReference>
<protein>
    <recommendedName>
        <fullName evidence="4">Lipoprotein</fullName>
    </recommendedName>
</protein>
<comment type="caution">
    <text evidence="2">The sequence shown here is derived from an EMBL/GenBank/DDBJ whole genome shotgun (WGS) entry which is preliminary data.</text>
</comment>
<organism evidence="2 3">
    <name type="scientific">Reyranella soli</name>
    <dbReference type="NCBI Taxonomy" id="1230389"/>
    <lineage>
        <taxon>Bacteria</taxon>
        <taxon>Pseudomonadati</taxon>
        <taxon>Pseudomonadota</taxon>
        <taxon>Alphaproteobacteria</taxon>
        <taxon>Hyphomicrobiales</taxon>
        <taxon>Reyranellaceae</taxon>
        <taxon>Reyranella</taxon>
    </lineage>
</organism>
<keyword evidence="1" id="KW-0732">Signal</keyword>
<proteinExistence type="predicted"/>
<gene>
    <name evidence="2" type="ORF">RSO01_00210</name>
</gene>
<sequence length="120" mass="12440">MNSKTILAVAALSALTACQSVSQMDQRPPTWTAAYQAPWEPLANCIVARSQRPLLTVTPTFSPGRAQIVVTNAAGGVMGTFNIRSLGGGGTEVAYRSVYGGPTTDAGGDAKDIADRCARP</sequence>